<organism evidence="2 3">
    <name type="scientific">Phytophthora infestans</name>
    <name type="common">Potato late blight agent</name>
    <name type="synonym">Botrytis infestans</name>
    <dbReference type="NCBI Taxonomy" id="4787"/>
    <lineage>
        <taxon>Eukaryota</taxon>
        <taxon>Sar</taxon>
        <taxon>Stramenopiles</taxon>
        <taxon>Oomycota</taxon>
        <taxon>Peronosporomycetes</taxon>
        <taxon>Peronosporales</taxon>
        <taxon>Peronosporaceae</taxon>
        <taxon>Phytophthora</taxon>
    </lineage>
</organism>
<gene>
    <name evidence="2" type="ORF">GN244_ATG19512</name>
</gene>
<dbReference type="Proteomes" id="UP000602510">
    <property type="component" value="Unassembled WGS sequence"/>
</dbReference>
<sequence>MRPSLPVVSVALALLLALVVQVAGASDYQLQQLFNLQRNTTTQWPSLRFTFVLKRSSMRVHGQSEFSLEADPDVLVDEHHVLYDIFATFTKGKAVHKYTFVNGTAYYSTSSVNNVTVSFSIECLDPEFNRLPPINAIVDAINQTTPIISGPSGGGNLFKVTVNDIDFAL</sequence>
<protein>
    <recommendedName>
        <fullName evidence="4">Secreted RxLR effector peptide protein</fullName>
    </recommendedName>
</protein>
<feature type="chain" id="PRO_5032313991" description="Secreted RxLR effector peptide protein" evidence="1">
    <location>
        <begin position="26"/>
        <end position="169"/>
    </location>
</feature>
<evidence type="ECO:0000313" key="3">
    <source>
        <dbReference type="Proteomes" id="UP000602510"/>
    </source>
</evidence>
<reference evidence="2" key="1">
    <citation type="submission" date="2020-04" db="EMBL/GenBank/DDBJ databases">
        <title>Hybrid Assembly of Korean Phytophthora infestans isolates.</title>
        <authorList>
            <person name="Prokchorchik M."/>
            <person name="Lee Y."/>
            <person name="Seo J."/>
            <person name="Cho J.-H."/>
            <person name="Park Y.-E."/>
            <person name="Jang D.-C."/>
            <person name="Im J.-S."/>
            <person name="Choi J.-G."/>
            <person name="Park H.-J."/>
            <person name="Lee G.-B."/>
            <person name="Lee Y.-G."/>
            <person name="Hong S.-Y."/>
            <person name="Cho K."/>
            <person name="Sohn K.H."/>
        </authorList>
    </citation>
    <scope>NUCLEOTIDE SEQUENCE</scope>
    <source>
        <strain evidence="2">KR_1_A1</strain>
    </source>
</reference>
<dbReference type="EMBL" id="WSZM01000963">
    <property type="protein sequence ID" value="KAF4028790.1"/>
    <property type="molecule type" value="Genomic_DNA"/>
</dbReference>
<keyword evidence="3" id="KW-1185">Reference proteome</keyword>
<dbReference type="AlphaFoldDB" id="A0A833WCV7"/>
<evidence type="ECO:0000313" key="2">
    <source>
        <dbReference type="EMBL" id="KAF4028790.1"/>
    </source>
</evidence>
<evidence type="ECO:0008006" key="4">
    <source>
        <dbReference type="Google" id="ProtNLM"/>
    </source>
</evidence>
<accession>A0A833WCV7</accession>
<feature type="signal peptide" evidence="1">
    <location>
        <begin position="1"/>
        <end position="25"/>
    </location>
</feature>
<evidence type="ECO:0000256" key="1">
    <source>
        <dbReference type="SAM" id="SignalP"/>
    </source>
</evidence>
<name>A0A833WCV7_PHYIN</name>
<comment type="caution">
    <text evidence="2">The sequence shown here is derived from an EMBL/GenBank/DDBJ whole genome shotgun (WGS) entry which is preliminary data.</text>
</comment>
<proteinExistence type="predicted"/>
<keyword evidence="1" id="KW-0732">Signal</keyword>